<name>A0AC61S8C3_9BACT</name>
<keyword evidence="2" id="KW-1185">Reference proteome</keyword>
<comment type="caution">
    <text evidence="1">The sequence shown here is derived from an EMBL/GenBank/DDBJ whole genome shotgun (WGS) entry which is preliminary data.</text>
</comment>
<gene>
    <name evidence="1" type="ORF">E5990_01765</name>
</gene>
<proteinExistence type="predicted"/>
<dbReference type="EMBL" id="SSTG01000010">
    <property type="protein sequence ID" value="THG54774.1"/>
    <property type="molecule type" value="Genomic_DNA"/>
</dbReference>
<evidence type="ECO:0000313" key="1">
    <source>
        <dbReference type="EMBL" id="THG54774.1"/>
    </source>
</evidence>
<protein>
    <submittedName>
        <fullName evidence="1">Mechanosensitive ion channel</fullName>
    </submittedName>
</protein>
<sequence length="401" mass="44807">MVYQCGAALNKITKHITTKMTEAQFEGIITGNAATPKMAADTISSGLKEKVSELGSMAIDDVLNMVVTGLVHFTIRLAIAIVIFYIGRFIINKLHKLVATIFIKRDIDRSLTTFVLSLIRIVLYFILLVIVINILGLETSSFLAIFASAGVAIGLALSGTLQNFAGGVLILLLKPYKIGDYIEAQGYSGTVKEIQIFSTILTTPDNKQILIPNGGLSTGSINNYSKEDYRRVDWTISIAYGDDVTKAREVILDILFSDPRIVQKYVEDDREQRLIATEKANHINDTDGNIQTILPEKKKSLWYRLTHKTKKLPNIGEIVDTRHKSILAQLPKTDCSPMVALNMLNTSSIDLTVRAWTASSTYWSVFFDMNERFYKELPLHGINFPFPQLDVRVQSQPEIDK</sequence>
<accession>A0AC61S8C3</accession>
<organism evidence="1 2">
    <name type="scientific">Muribaculum caecicola</name>
    <dbReference type="NCBI Taxonomy" id="3038144"/>
    <lineage>
        <taxon>Bacteria</taxon>
        <taxon>Pseudomonadati</taxon>
        <taxon>Bacteroidota</taxon>
        <taxon>Bacteroidia</taxon>
        <taxon>Bacteroidales</taxon>
        <taxon>Muribaculaceae</taxon>
        <taxon>Muribaculum</taxon>
    </lineage>
</organism>
<reference evidence="1" key="1">
    <citation type="submission" date="2019-04" db="EMBL/GenBank/DDBJ databases">
        <title>Microbes associate with the intestines of laboratory mice.</title>
        <authorList>
            <person name="Navarre W."/>
            <person name="Wong E."/>
            <person name="Huang K.C."/>
            <person name="Tropini C."/>
            <person name="Ng K."/>
            <person name="Yu B."/>
        </authorList>
    </citation>
    <scope>NUCLEOTIDE SEQUENCE</scope>
    <source>
        <strain evidence="1">NM86_A22</strain>
    </source>
</reference>
<dbReference type="Proteomes" id="UP000305401">
    <property type="component" value="Unassembled WGS sequence"/>
</dbReference>
<evidence type="ECO:0000313" key="2">
    <source>
        <dbReference type="Proteomes" id="UP000305401"/>
    </source>
</evidence>